<feature type="transmembrane region" description="Helical" evidence="1">
    <location>
        <begin position="37"/>
        <end position="56"/>
    </location>
</feature>
<sequence length="563" mass="65187">MKIKLTLFLILSTFLALFVNSQIVTHQYSSTLPYLWVIAQLLFVISLTSNNIFFSIKSFIHKLITKKEVLIVLLLVAGVLLIRGLLLSDQRIHRDEFISGKFSAQYNTFDNLNFFAGYPPNKGWVSQFPSMYFFLQSKFFEVFGVDVMTLKYSIFPYIAILSLLLYLFTRNIANRQTAFFVLIAHAFLAVSIYFDTFGLHFISSTTSFMLFLYILECFISKPDNLRAGLLGLATGYNYLFYLSSYFVFPLVIIIFLVLIIYKRSISWVKYLLILTAGFYLIVGPFLMFNFFEQWYITERFKQVNSLSIPAQILSDPGAALSLVSARTSDSVRALITNDIGGSGDYDFGHLALFNRFTLLLFVLGFIGLWRFVKQQIIKSVITVVILGTFFGAMVMTDPPFAYHRFTISFPLVSICIGLFFNAIYNFFKNIKILQFVLISLLLLIYSYGNIQYVQKAYAQDIQNHQEDLQDLKLIKYLDKNYSDRKLYVAAFPGYALDYIYYFVKPDQKIVVDYHVNVLHDFKYDEKYVYVIVFPDQFDEVFLEKDPNGKIINSGFKKYSIFAN</sequence>
<feature type="transmembrane region" description="Helical" evidence="1">
    <location>
        <begin position="352"/>
        <end position="370"/>
    </location>
</feature>
<keyword evidence="1" id="KW-0812">Transmembrane</keyword>
<comment type="caution">
    <text evidence="2">The sequence shown here is derived from an EMBL/GenBank/DDBJ whole genome shotgun (WGS) entry which is preliminary data.</text>
</comment>
<feature type="transmembrane region" description="Helical" evidence="1">
    <location>
        <begin position="68"/>
        <end position="86"/>
    </location>
</feature>
<dbReference type="AlphaFoldDB" id="A0A2M7U488"/>
<feature type="transmembrane region" description="Helical" evidence="1">
    <location>
        <begin position="267"/>
        <end position="291"/>
    </location>
</feature>
<feature type="transmembrane region" description="Helical" evidence="1">
    <location>
        <begin position="376"/>
        <end position="395"/>
    </location>
</feature>
<accession>A0A2M7U488</accession>
<evidence type="ECO:0000313" key="3">
    <source>
        <dbReference type="Proteomes" id="UP000230027"/>
    </source>
</evidence>
<feature type="transmembrane region" description="Helical" evidence="1">
    <location>
        <begin position="177"/>
        <end position="194"/>
    </location>
</feature>
<gene>
    <name evidence="2" type="ORF">COY14_02405</name>
</gene>
<proteinExistence type="predicted"/>
<keyword evidence="1" id="KW-1133">Transmembrane helix</keyword>
<evidence type="ECO:0000313" key="2">
    <source>
        <dbReference type="EMBL" id="PIZ65443.1"/>
    </source>
</evidence>
<feature type="transmembrane region" description="Helical" evidence="1">
    <location>
        <begin position="239"/>
        <end position="261"/>
    </location>
</feature>
<keyword evidence="1" id="KW-0472">Membrane</keyword>
<feature type="transmembrane region" description="Helical" evidence="1">
    <location>
        <begin position="407"/>
        <end position="426"/>
    </location>
</feature>
<organism evidence="2 3">
    <name type="scientific">Candidatus Roizmanbacteria bacterium CG_4_10_14_0_2_um_filter_36_9</name>
    <dbReference type="NCBI Taxonomy" id="1974823"/>
    <lineage>
        <taxon>Bacteria</taxon>
        <taxon>Candidatus Roizmaniibacteriota</taxon>
    </lineage>
</organism>
<evidence type="ECO:0008006" key="4">
    <source>
        <dbReference type="Google" id="ProtNLM"/>
    </source>
</evidence>
<name>A0A2M7U488_9BACT</name>
<evidence type="ECO:0000256" key="1">
    <source>
        <dbReference type="SAM" id="Phobius"/>
    </source>
</evidence>
<dbReference type="Proteomes" id="UP000230027">
    <property type="component" value="Unassembled WGS sequence"/>
</dbReference>
<dbReference type="EMBL" id="PFOD01000049">
    <property type="protein sequence ID" value="PIZ65443.1"/>
    <property type="molecule type" value="Genomic_DNA"/>
</dbReference>
<reference evidence="3" key="1">
    <citation type="submission" date="2017-09" db="EMBL/GenBank/DDBJ databases">
        <title>Depth-based differentiation of microbial function through sediment-hosted aquifers and enrichment of novel symbionts in the deep terrestrial subsurface.</title>
        <authorList>
            <person name="Probst A.J."/>
            <person name="Ladd B."/>
            <person name="Jarett J.K."/>
            <person name="Geller-Mcgrath D.E."/>
            <person name="Sieber C.M.K."/>
            <person name="Emerson J.B."/>
            <person name="Anantharaman K."/>
            <person name="Thomas B.C."/>
            <person name="Malmstrom R."/>
            <person name="Stieglmeier M."/>
            <person name="Klingl A."/>
            <person name="Woyke T."/>
            <person name="Ryan C.M."/>
            <person name="Banfield J.F."/>
        </authorList>
    </citation>
    <scope>NUCLEOTIDE SEQUENCE [LARGE SCALE GENOMIC DNA]</scope>
</reference>
<feature type="transmembrane region" description="Helical" evidence="1">
    <location>
        <begin position="150"/>
        <end position="168"/>
    </location>
</feature>
<feature type="transmembrane region" description="Helical" evidence="1">
    <location>
        <begin position="432"/>
        <end position="450"/>
    </location>
</feature>
<protein>
    <recommendedName>
        <fullName evidence="4">Glycosyltransferase RgtA/B/C/D-like domain-containing protein</fullName>
    </recommendedName>
</protein>